<comment type="caution">
    <text evidence="7">The sequence shown here is derived from an EMBL/GenBank/DDBJ whole genome shotgun (WGS) entry which is preliminary data.</text>
</comment>
<keyword evidence="8" id="KW-1185">Reference proteome</keyword>
<evidence type="ECO:0000313" key="8">
    <source>
        <dbReference type="Proteomes" id="UP000224567"/>
    </source>
</evidence>
<dbReference type="OrthoDB" id="1669967at2759"/>
<dbReference type="EMBL" id="MLFT02000002">
    <property type="protein sequence ID" value="PHT54775.1"/>
    <property type="molecule type" value="Genomic_DNA"/>
</dbReference>
<dbReference type="Proteomes" id="UP000224567">
    <property type="component" value="Unassembled WGS sequence"/>
</dbReference>
<comment type="function">
    <text evidence="1">Probable ATPase of unknown function. Its presence in a non-photosynthetic plant (Epifagus virginiana) and experiments in tobacco indicate that it has an essential function which is probably not related to photosynthesis.</text>
</comment>
<name>A0A2G2XBB7_CAPBA</name>
<evidence type="ECO:0000256" key="6">
    <source>
        <dbReference type="ARBA" id="ARBA00022840"/>
    </source>
</evidence>
<dbReference type="PANTHER" id="PTHR33078">
    <property type="entry name" value="PROTEIN YCF2-RELATED"/>
    <property type="match status" value="1"/>
</dbReference>
<dbReference type="GO" id="GO:0005524">
    <property type="term" value="F:ATP binding"/>
    <property type="evidence" value="ECO:0007669"/>
    <property type="project" value="UniProtKB-KW"/>
</dbReference>
<evidence type="ECO:0000256" key="1">
    <source>
        <dbReference type="ARBA" id="ARBA00002329"/>
    </source>
</evidence>
<gene>
    <name evidence="7" type="ORF">CQW23_03261</name>
</gene>
<protein>
    <submittedName>
        <fullName evidence="7">Uncharacterized protein</fullName>
    </submittedName>
</protein>
<dbReference type="AlphaFoldDB" id="A0A2G2XBB7"/>
<dbReference type="PANTHER" id="PTHR33078:SF100">
    <property type="entry name" value="PROTEIN YCF2"/>
    <property type="match status" value="1"/>
</dbReference>
<evidence type="ECO:0000256" key="4">
    <source>
        <dbReference type="ARBA" id="ARBA00022640"/>
    </source>
</evidence>
<reference evidence="8" key="2">
    <citation type="journal article" date="2017" name="J. Anim. Genet.">
        <title>Multiple reference genome sequences of hot pepper reveal the massive evolution of plant disease resistance genes by retroduplication.</title>
        <authorList>
            <person name="Kim S."/>
            <person name="Park J."/>
            <person name="Yeom S.-I."/>
            <person name="Kim Y.-M."/>
            <person name="Seo E."/>
            <person name="Kim K.-T."/>
            <person name="Kim M.-S."/>
            <person name="Lee J.M."/>
            <person name="Cheong K."/>
            <person name="Shin H.-S."/>
            <person name="Kim S.-B."/>
            <person name="Han K."/>
            <person name="Lee J."/>
            <person name="Park M."/>
            <person name="Lee H.-A."/>
            <person name="Lee H.-Y."/>
            <person name="Lee Y."/>
            <person name="Oh S."/>
            <person name="Lee J.H."/>
            <person name="Choi E."/>
            <person name="Choi E."/>
            <person name="Lee S.E."/>
            <person name="Jeon J."/>
            <person name="Kim H."/>
            <person name="Choi G."/>
            <person name="Song H."/>
            <person name="Lee J."/>
            <person name="Lee S.-C."/>
            <person name="Kwon J.-K."/>
            <person name="Lee H.-Y."/>
            <person name="Koo N."/>
            <person name="Hong Y."/>
            <person name="Kim R.W."/>
            <person name="Kang W.-H."/>
            <person name="Huh J.H."/>
            <person name="Kang B.-C."/>
            <person name="Yang T.-J."/>
            <person name="Lee Y.-H."/>
            <person name="Bennetzen J.L."/>
            <person name="Choi D."/>
        </authorList>
    </citation>
    <scope>NUCLEOTIDE SEQUENCE [LARGE SCALE GENOMIC DNA]</scope>
    <source>
        <strain evidence="8">cv. PBC81</strain>
    </source>
</reference>
<evidence type="ECO:0000313" key="7">
    <source>
        <dbReference type="EMBL" id="PHT54775.1"/>
    </source>
</evidence>
<sequence>MKRLTIHLSLLSYSARTVIQDLWSLSEPDEKNWITSYGLVENDSDLVHGLLEVKGALVGSSWTKKIIVSLIMIDDIDSSTQVEESIRYDEKKGSWYILDQIFLYEKYQSEFEEEEEEEGDLDLQEDLCNHIVWSPKIWCPWGFLFTLFDCIKSSNELGFPYWSKSFWDKQISYNEKDELQEKNLEFLQSGTMQYGTRDRSSKEQGLF</sequence>
<dbReference type="GO" id="GO:0009536">
    <property type="term" value="C:plastid"/>
    <property type="evidence" value="ECO:0007669"/>
    <property type="project" value="UniProtKB-SubCell"/>
</dbReference>
<evidence type="ECO:0000256" key="3">
    <source>
        <dbReference type="ARBA" id="ARBA00009361"/>
    </source>
</evidence>
<comment type="subcellular location">
    <subcellularLocation>
        <location evidence="2">Plastid</location>
    </subcellularLocation>
</comment>
<proteinExistence type="inferred from homology"/>
<evidence type="ECO:0000256" key="2">
    <source>
        <dbReference type="ARBA" id="ARBA00004474"/>
    </source>
</evidence>
<keyword evidence="6" id="KW-0067">ATP-binding</keyword>
<dbReference type="STRING" id="33114.A0A2G2XBB7"/>
<organism evidence="7 8">
    <name type="scientific">Capsicum baccatum</name>
    <name type="common">Peruvian pepper</name>
    <dbReference type="NCBI Taxonomy" id="33114"/>
    <lineage>
        <taxon>Eukaryota</taxon>
        <taxon>Viridiplantae</taxon>
        <taxon>Streptophyta</taxon>
        <taxon>Embryophyta</taxon>
        <taxon>Tracheophyta</taxon>
        <taxon>Spermatophyta</taxon>
        <taxon>Magnoliopsida</taxon>
        <taxon>eudicotyledons</taxon>
        <taxon>Gunneridae</taxon>
        <taxon>Pentapetalae</taxon>
        <taxon>asterids</taxon>
        <taxon>lamiids</taxon>
        <taxon>Solanales</taxon>
        <taxon>Solanaceae</taxon>
        <taxon>Solanoideae</taxon>
        <taxon>Capsiceae</taxon>
        <taxon>Capsicum</taxon>
    </lineage>
</organism>
<accession>A0A2G2XBB7</accession>
<comment type="similarity">
    <text evidence="3">Belongs to the Ycf2 family.</text>
</comment>
<keyword evidence="4" id="KW-0934">Plastid</keyword>
<keyword evidence="5" id="KW-0547">Nucleotide-binding</keyword>
<reference evidence="7 8" key="1">
    <citation type="journal article" date="2017" name="Genome Biol.">
        <title>New reference genome sequences of hot pepper reveal the massive evolution of plant disease-resistance genes by retroduplication.</title>
        <authorList>
            <person name="Kim S."/>
            <person name="Park J."/>
            <person name="Yeom S.I."/>
            <person name="Kim Y.M."/>
            <person name="Seo E."/>
            <person name="Kim K.T."/>
            <person name="Kim M.S."/>
            <person name="Lee J.M."/>
            <person name="Cheong K."/>
            <person name="Shin H.S."/>
            <person name="Kim S.B."/>
            <person name="Han K."/>
            <person name="Lee J."/>
            <person name="Park M."/>
            <person name="Lee H.A."/>
            <person name="Lee H.Y."/>
            <person name="Lee Y."/>
            <person name="Oh S."/>
            <person name="Lee J.H."/>
            <person name="Choi E."/>
            <person name="Choi E."/>
            <person name="Lee S.E."/>
            <person name="Jeon J."/>
            <person name="Kim H."/>
            <person name="Choi G."/>
            <person name="Song H."/>
            <person name="Lee J."/>
            <person name="Lee S.C."/>
            <person name="Kwon J.K."/>
            <person name="Lee H.Y."/>
            <person name="Koo N."/>
            <person name="Hong Y."/>
            <person name="Kim R.W."/>
            <person name="Kang W.H."/>
            <person name="Huh J.H."/>
            <person name="Kang B.C."/>
            <person name="Yang T.J."/>
            <person name="Lee Y.H."/>
            <person name="Bennetzen J.L."/>
            <person name="Choi D."/>
        </authorList>
    </citation>
    <scope>NUCLEOTIDE SEQUENCE [LARGE SCALE GENOMIC DNA]</scope>
    <source>
        <strain evidence="8">cv. PBC81</strain>
    </source>
</reference>
<evidence type="ECO:0000256" key="5">
    <source>
        <dbReference type="ARBA" id="ARBA00022741"/>
    </source>
</evidence>